<sequence length="334" mass="35024">MWQDPVSRVRTGMRRRFRRAVVSAAAVVVVAAAGVTFVVTRHAPQPGEPPLADGVVAWIDAPAAAQTPQAPPILDPFGLNPCQEADMAQLDVHSVVADTAPQSVGLGLRVQNIGAEACVLSARPIVQKLARDGSPVGGSVEPGVFDGLSTDGAESIALRPGHSGVAWLSFRATPACENASGEAGSMKITANGKALTLNQGLQLLSCPAKIGGWQSDLTGPFSGLRAEISGGSLKQGKEYRYIVELTNVTKAEVSLTHCPAYTQQLQPSGPDLRHDPLASSHRLNCDRPAIGPGEVVRYQMRMPVAADLPVGAWTLTWSIPGSPAGFLHTAVRPY</sequence>
<evidence type="ECO:0000313" key="3">
    <source>
        <dbReference type="EMBL" id="GIH03709.1"/>
    </source>
</evidence>
<dbReference type="AlphaFoldDB" id="A0A8J3Q5C6"/>
<name>A0A8J3Q5C6_9ACTN</name>
<feature type="transmembrane region" description="Helical" evidence="1">
    <location>
        <begin position="20"/>
        <end position="39"/>
    </location>
</feature>
<dbReference type="Proteomes" id="UP000612899">
    <property type="component" value="Unassembled WGS sequence"/>
</dbReference>
<comment type="caution">
    <text evidence="3">The sequence shown here is derived from an EMBL/GenBank/DDBJ whole genome shotgun (WGS) entry which is preliminary data.</text>
</comment>
<dbReference type="InterPro" id="IPR025326">
    <property type="entry name" value="DUF4232"/>
</dbReference>
<keyword evidence="1" id="KW-1133">Transmembrane helix</keyword>
<protein>
    <recommendedName>
        <fullName evidence="2">DUF4232 domain-containing protein</fullName>
    </recommendedName>
</protein>
<evidence type="ECO:0000256" key="1">
    <source>
        <dbReference type="SAM" id="Phobius"/>
    </source>
</evidence>
<keyword evidence="1" id="KW-0472">Membrane</keyword>
<dbReference type="Pfam" id="PF14016">
    <property type="entry name" value="DUF4232"/>
    <property type="match status" value="1"/>
</dbReference>
<keyword evidence="4" id="KW-1185">Reference proteome</keyword>
<feature type="domain" description="DUF4232" evidence="2">
    <location>
        <begin position="88"/>
        <end position="191"/>
    </location>
</feature>
<dbReference type="EMBL" id="BONY01000009">
    <property type="protein sequence ID" value="GIH03709.1"/>
    <property type="molecule type" value="Genomic_DNA"/>
</dbReference>
<reference evidence="3" key="1">
    <citation type="submission" date="2021-01" db="EMBL/GenBank/DDBJ databases">
        <title>Whole genome shotgun sequence of Rhizocola hellebori NBRC 109834.</title>
        <authorList>
            <person name="Komaki H."/>
            <person name="Tamura T."/>
        </authorList>
    </citation>
    <scope>NUCLEOTIDE SEQUENCE</scope>
    <source>
        <strain evidence="3">NBRC 109834</strain>
    </source>
</reference>
<accession>A0A8J3Q5C6</accession>
<proteinExistence type="predicted"/>
<organism evidence="3 4">
    <name type="scientific">Rhizocola hellebori</name>
    <dbReference type="NCBI Taxonomy" id="1392758"/>
    <lineage>
        <taxon>Bacteria</taxon>
        <taxon>Bacillati</taxon>
        <taxon>Actinomycetota</taxon>
        <taxon>Actinomycetes</taxon>
        <taxon>Micromonosporales</taxon>
        <taxon>Micromonosporaceae</taxon>
        <taxon>Rhizocola</taxon>
    </lineage>
</organism>
<keyword evidence="1" id="KW-0812">Transmembrane</keyword>
<evidence type="ECO:0000313" key="4">
    <source>
        <dbReference type="Proteomes" id="UP000612899"/>
    </source>
</evidence>
<gene>
    <name evidence="3" type="ORF">Rhe02_17760</name>
</gene>
<evidence type="ECO:0000259" key="2">
    <source>
        <dbReference type="Pfam" id="PF14016"/>
    </source>
</evidence>